<evidence type="ECO:0000259" key="1">
    <source>
        <dbReference type="Pfam" id="PF13417"/>
    </source>
</evidence>
<organism evidence="2 3">
    <name type="scientific">Lujinxingia litoralis</name>
    <dbReference type="NCBI Taxonomy" id="2211119"/>
    <lineage>
        <taxon>Bacteria</taxon>
        <taxon>Deltaproteobacteria</taxon>
        <taxon>Bradymonadales</taxon>
        <taxon>Lujinxingiaceae</taxon>
        <taxon>Lujinxingia</taxon>
    </lineage>
</organism>
<dbReference type="Gene3D" id="1.20.1050.10">
    <property type="match status" value="1"/>
</dbReference>
<dbReference type="InterPro" id="IPR036282">
    <property type="entry name" value="Glutathione-S-Trfase_C_sf"/>
</dbReference>
<dbReference type="InterPro" id="IPR004045">
    <property type="entry name" value="Glutathione_S-Trfase_N"/>
</dbReference>
<dbReference type="Proteomes" id="UP000249169">
    <property type="component" value="Unassembled WGS sequence"/>
</dbReference>
<accession>A0A328C5Y7</accession>
<dbReference type="CDD" id="cd00570">
    <property type="entry name" value="GST_N_family"/>
    <property type="match status" value="1"/>
</dbReference>
<dbReference type="EMBL" id="QHKO01000003">
    <property type="protein sequence ID" value="RAL23011.1"/>
    <property type="molecule type" value="Genomic_DNA"/>
</dbReference>
<dbReference type="Pfam" id="PF13410">
    <property type="entry name" value="GST_C_2"/>
    <property type="match status" value="1"/>
</dbReference>
<protein>
    <submittedName>
        <fullName evidence="2">Glutathione S-transferase</fullName>
    </submittedName>
</protein>
<evidence type="ECO:0000313" key="2">
    <source>
        <dbReference type="EMBL" id="RAL23011.1"/>
    </source>
</evidence>
<dbReference type="SUPFAM" id="SSF47616">
    <property type="entry name" value="GST C-terminal domain-like"/>
    <property type="match status" value="1"/>
</dbReference>
<feature type="domain" description="GST N-terminal" evidence="1">
    <location>
        <begin position="8"/>
        <end position="74"/>
    </location>
</feature>
<comment type="caution">
    <text evidence="2">The sequence shown here is derived from an EMBL/GenBank/DDBJ whole genome shotgun (WGS) entry which is preliminary data.</text>
</comment>
<evidence type="ECO:0000313" key="3">
    <source>
        <dbReference type="Proteomes" id="UP000249169"/>
    </source>
</evidence>
<dbReference type="Gene3D" id="3.40.30.10">
    <property type="entry name" value="Glutaredoxin"/>
    <property type="match status" value="1"/>
</dbReference>
<sequence>MLAMPYALITIPFSHFCEKARWALNHHRLGFEEQAYLPLFHLIGALPSGQRSVPILKAGEKTVGDSTDILHFCDQVGSGTRLFAERSLDDAEPDAIETWEEEFDQRLGPAVRVVVYDVLLAHAAYTRDFMVESGPGWQRQAIRPGFGMLRQAISKSYAITPARAQRARGRIDDIFARVAQTLADGRPYLTGDTFSAADLTFGSLAGPLVSPAEYGAALPPLEGAPDALKRLTEEFRATAAGEYLLRLYANDRIQA</sequence>
<proteinExistence type="predicted"/>
<dbReference type="AlphaFoldDB" id="A0A328C5Y7"/>
<dbReference type="Pfam" id="PF13417">
    <property type="entry name" value="GST_N_3"/>
    <property type="match status" value="1"/>
</dbReference>
<keyword evidence="3" id="KW-1185">Reference proteome</keyword>
<gene>
    <name evidence="2" type="ORF">DL240_08975</name>
</gene>
<dbReference type="InterPro" id="IPR036249">
    <property type="entry name" value="Thioredoxin-like_sf"/>
</dbReference>
<dbReference type="GO" id="GO:0016740">
    <property type="term" value="F:transferase activity"/>
    <property type="evidence" value="ECO:0007669"/>
    <property type="project" value="UniProtKB-KW"/>
</dbReference>
<keyword evidence="2" id="KW-0808">Transferase</keyword>
<dbReference type="SUPFAM" id="SSF52833">
    <property type="entry name" value="Thioredoxin-like"/>
    <property type="match status" value="1"/>
</dbReference>
<name>A0A328C5Y7_9DELT</name>
<reference evidence="2 3" key="1">
    <citation type="submission" date="2018-05" db="EMBL/GenBank/DDBJ databases">
        <title>Lujinxingia marina gen. nov. sp. nov., a new facultative anaerobic member of the class Deltaproteobacteria, and proposal of Lujinxingaceae fam. nov.</title>
        <authorList>
            <person name="Li C.-M."/>
        </authorList>
    </citation>
    <scope>NUCLEOTIDE SEQUENCE [LARGE SCALE GENOMIC DNA]</scope>
    <source>
        <strain evidence="2 3">B210</strain>
    </source>
</reference>